<dbReference type="Proteomes" id="UP001152795">
    <property type="component" value="Unassembled WGS sequence"/>
</dbReference>
<dbReference type="InterPro" id="IPR013783">
    <property type="entry name" value="Ig-like_fold"/>
</dbReference>
<gene>
    <name evidence="2" type="ORF">PACLA_8A073591</name>
</gene>
<feature type="region of interest" description="Disordered" evidence="1">
    <location>
        <begin position="1"/>
        <end position="25"/>
    </location>
</feature>
<dbReference type="PANTHER" id="PTHR34677">
    <property type="match status" value="1"/>
</dbReference>
<dbReference type="PANTHER" id="PTHR34677:SF3">
    <property type="entry name" value="BACTERIAL IG-LIKE DOMAIN-CONTAINING PROTEIN"/>
    <property type="match status" value="1"/>
</dbReference>
<evidence type="ECO:0000256" key="1">
    <source>
        <dbReference type="SAM" id="MobiDB-lite"/>
    </source>
</evidence>
<evidence type="ECO:0000313" key="2">
    <source>
        <dbReference type="EMBL" id="CAB4041202.1"/>
    </source>
</evidence>
<accession>A0A6S7LQU1</accession>
<dbReference type="AlphaFoldDB" id="A0A6S7LQU1"/>
<comment type="caution">
    <text evidence="2">The sequence shown here is derived from an EMBL/GenBank/DDBJ whole genome shotgun (WGS) entry which is preliminary data.</text>
</comment>
<evidence type="ECO:0000313" key="3">
    <source>
        <dbReference type="Proteomes" id="UP001152795"/>
    </source>
</evidence>
<reference evidence="2" key="1">
    <citation type="submission" date="2020-04" db="EMBL/GenBank/DDBJ databases">
        <authorList>
            <person name="Alioto T."/>
            <person name="Alioto T."/>
            <person name="Gomez Garrido J."/>
        </authorList>
    </citation>
    <scope>NUCLEOTIDE SEQUENCE</scope>
    <source>
        <strain evidence="2">A484AB</strain>
    </source>
</reference>
<keyword evidence="3" id="KW-1185">Reference proteome</keyword>
<dbReference type="Gene3D" id="2.60.40.10">
    <property type="entry name" value="Immunoglobulins"/>
    <property type="match status" value="1"/>
</dbReference>
<sequence length="263" mass="28592">MFLDNRGPPLRITSNNPPRTNEKTQRITWSASEPATFECKLNGGVVNCGGKGTTGGYTTPNLPDGSHTFEVNAVDNLGNKGTPQTVSWSIDTRGPTVQLTNRVPPQTSNPKTRITWSSSEPGRFECILDGIKVACGSGNTGAYTTPDLNDGNHWFSVNSADPLGNKGTPVRVEWKTDSTGPDITFPSTLPDKTRASPLVTWTSSEPSNFECALDIKSRSIKCGKGTYGEWNGLNIPHGRRTFWVRGTDNLGNVGEWKPYNFEV</sequence>
<protein>
    <submittedName>
        <fullName evidence="2">Uncharacterized protein</fullName>
    </submittedName>
</protein>
<dbReference type="OrthoDB" id="6151499at2759"/>
<organism evidence="2 3">
    <name type="scientific">Paramuricea clavata</name>
    <name type="common">Red gorgonian</name>
    <name type="synonym">Violescent sea-whip</name>
    <dbReference type="NCBI Taxonomy" id="317549"/>
    <lineage>
        <taxon>Eukaryota</taxon>
        <taxon>Metazoa</taxon>
        <taxon>Cnidaria</taxon>
        <taxon>Anthozoa</taxon>
        <taxon>Octocorallia</taxon>
        <taxon>Malacalcyonacea</taxon>
        <taxon>Plexauridae</taxon>
        <taxon>Paramuricea</taxon>
    </lineage>
</organism>
<name>A0A6S7LQU1_PARCT</name>
<proteinExistence type="predicted"/>
<dbReference type="EMBL" id="CACRXK020027938">
    <property type="protein sequence ID" value="CAB4041202.1"/>
    <property type="molecule type" value="Genomic_DNA"/>
</dbReference>
<feature type="non-terminal residue" evidence="2">
    <location>
        <position position="263"/>
    </location>
</feature>